<organism evidence="2 3">
    <name type="scientific">Amycolatopsis cihanbeyliensis</name>
    <dbReference type="NCBI Taxonomy" id="1128664"/>
    <lineage>
        <taxon>Bacteria</taxon>
        <taxon>Bacillati</taxon>
        <taxon>Actinomycetota</taxon>
        <taxon>Actinomycetes</taxon>
        <taxon>Pseudonocardiales</taxon>
        <taxon>Pseudonocardiaceae</taxon>
        <taxon>Amycolatopsis</taxon>
    </lineage>
</organism>
<dbReference type="InterPro" id="IPR039422">
    <property type="entry name" value="MarR/SlyA-like"/>
</dbReference>
<dbReference type="Proteomes" id="UP000320876">
    <property type="component" value="Unassembled WGS sequence"/>
</dbReference>
<dbReference type="InterPro" id="IPR036390">
    <property type="entry name" value="WH_DNA-bd_sf"/>
</dbReference>
<sequence>MSSTRAELIEQVLNAGRLLSTETVMFHTAIADTVGLSPVETKTIDYLERLGAQTPKELARNSGLAPASVTALIDRLERKGIVRRGPHPEDRRKVLVELCRERLAALGPQWESLLSGLVELCERYSDDQLRSIVEFITESAEITHQTTAKLTGQ</sequence>
<dbReference type="PRINTS" id="PR00598">
    <property type="entry name" value="HTHMARR"/>
</dbReference>
<gene>
    <name evidence="2" type="ORF">FB471_3450</name>
</gene>
<dbReference type="SMART" id="SM00347">
    <property type="entry name" value="HTH_MARR"/>
    <property type="match status" value="1"/>
</dbReference>
<dbReference type="RefSeq" id="WP_141999470.1">
    <property type="nucleotide sequence ID" value="NZ_VFML01000001.1"/>
</dbReference>
<dbReference type="EMBL" id="VFML01000001">
    <property type="protein sequence ID" value="TQJ03686.1"/>
    <property type="molecule type" value="Genomic_DNA"/>
</dbReference>
<proteinExistence type="predicted"/>
<dbReference type="PANTHER" id="PTHR33164">
    <property type="entry name" value="TRANSCRIPTIONAL REGULATOR, MARR FAMILY"/>
    <property type="match status" value="1"/>
</dbReference>
<comment type="caution">
    <text evidence="2">The sequence shown here is derived from an EMBL/GenBank/DDBJ whole genome shotgun (WGS) entry which is preliminary data.</text>
</comment>
<dbReference type="GO" id="GO:0006950">
    <property type="term" value="P:response to stress"/>
    <property type="evidence" value="ECO:0007669"/>
    <property type="project" value="TreeGrafter"/>
</dbReference>
<dbReference type="AlphaFoldDB" id="A0A542DKR9"/>
<keyword evidence="2" id="KW-0238">DNA-binding</keyword>
<dbReference type="Pfam" id="PF01047">
    <property type="entry name" value="MarR"/>
    <property type="match status" value="1"/>
</dbReference>
<evidence type="ECO:0000313" key="2">
    <source>
        <dbReference type="EMBL" id="TQJ03686.1"/>
    </source>
</evidence>
<dbReference type="InterPro" id="IPR000835">
    <property type="entry name" value="HTH_MarR-typ"/>
</dbReference>
<evidence type="ECO:0000313" key="3">
    <source>
        <dbReference type="Proteomes" id="UP000320876"/>
    </source>
</evidence>
<dbReference type="InterPro" id="IPR036388">
    <property type="entry name" value="WH-like_DNA-bd_sf"/>
</dbReference>
<dbReference type="SUPFAM" id="SSF46785">
    <property type="entry name" value="Winged helix' DNA-binding domain"/>
    <property type="match status" value="1"/>
</dbReference>
<dbReference type="Gene3D" id="1.10.10.10">
    <property type="entry name" value="Winged helix-like DNA-binding domain superfamily/Winged helix DNA-binding domain"/>
    <property type="match status" value="1"/>
</dbReference>
<keyword evidence="3" id="KW-1185">Reference proteome</keyword>
<protein>
    <submittedName>
        <fullName evidence="2">DNA-binding MarR family transcriptional regulator</fullName>
    </submittedName>
</protein>
<dbReference type="OrthoDB" id="162531at2"/>
<dbReference type="PANTHER" id="PTHR33164:SF106">
    <property type="entry name" value="TRANSCRIPTIONAL REGULATORY PROTEIN"/>
    <property type="match status" value="1"/>
</dbReference>
<evidence type="ECO:0000259" key="1">
    <source>
        <dbReference type="PROSITE" id="PS50995"/>
    </source>
</evidence>
<reference evidence="2 3" key="1">
    <citation type="submission" date="2019-06" db="EMBL/GenBank/DDBJ databases">
        <title>Sequencing the genomes of 1000 actinobacteria strains.</title>
        <authorList>
            <person name="Klenk H.-P."/>
        </authorList>
    </citation>
    <scope>NUCLEOTIDE SEQUENCE [LARGE SCALE GENOMIC DNA]</scope>
    <source>
        <strain evidence="2 3">DSM 45679</strain>
    </source>
</reference>
<dbReference type="GO" id="GO:0003677">
    <property type="term" value="F:DNA binding"/>
    <property type="evidence" value="ECO:0007669"/>
    <property type="project" value="UniProtKB-KW"/>
</dbReference>
<name>A0A542DKR9_AMYCI</name>
<accession>A0A542DKR9</accession>
<dbReference type="PROSITE" id="PS50995">
    <property type="entry name" value="HTH_MARR_2"/>
    <property type="match status" value="1"/>
</dbReference>
<feature type="domain" description="HTH marR-type" evidence="1">
    <location>
        <begin position="5"/>
        <end position="141"/>
    </location>
</feature>
<dbReference type="GO" id="GO:0003700">
    <property type="term" value="F:DNA-binding transcription factor activity"/>
    <property type="evidence" value="ECO:0007669"/>
    <property type="project" value="InterPro"/>
</dbReference>